<proteinExistence type="predicted"/>
<reference evidence="3" key="1">
    <citation type="submission" date="2017-03" db="EMBL/GenBank/DDBJ databases">
        <authorList>
            <person name="Rodrigo-Torres L."/>
            <person name="Arahal R.D."/>
            <person name="Lucena T."/>
        </authorList>
    </citation>
    <scope>NUCLEOTIDE SEQUENCE [LARGE SCALE GENOMIC DNA]</scope>
    <source>
        <strain evidence="3">CECT 8411</strain>
    </source>
</reference>
<evidence type="ECO:0000313" key="3">
    <source>
        <dbReference type="Proteomes" id="UP000193778"/>
    </source>
</evidence>
<feature type="transmembrane region" description="Helical" evidence="1">
    <location>
        <begin position="12"/>
        <end position="39"/>
    </location>
</feature>
<keyword evidence="1" id="KW-0812">Transmembrane</keyword>
<gene>
    <name evidence="2" type="ORF">RUM8411_03637</name>
</gene>
<evidence type="ECO:0000256" key="1">
    <source>
        <dbReference type="SAM" id="Phobius"/>
    </source>
</evidence>
<dbReference type="Proteomes" id="UP000193778">
    <property type="component" value="Unassembled WGS sequence"/>
</dbReference>
<keyword evidence="1" id="KW-1133">Transmembrane helix</keyword>
<keyword evidence="3" id="KW-1185">Reference proteome</keyword>
<accession>A0A1X7A518</accession>
<organism evidence="2 3">
    <name type="scientific">Ruegeria meonggei</name>
    <dbReference type="NCBI Taxonomy" id="1446476"/>
    <lineage>
        <taxon>Bacteria</taxon>
        <taxon>Pseudomonadati</taxon>
        <taxon>Pseudomonadota</taxon>
        <taxon>Alphaproteobacteria</taxon>
        <taxon>Rhodobacterales</taxon>
        <taxon>Roseobacteraceae</taxon>
        <taxon>Ruegeria</taxon>
    </lineage>
</organism>
<dbReference type="RefSeq" id="WP_268808365.1">
    <property type="nucleotide sequence ID" value="NZ_FWFP01000012.1"/>
</dbReference>
<protein>
    <submittedName>
        <fullName evidence="2">Uncharacterized protein</fullName>
    </submittedName>
</protein>
<keyword evidence="1" id="KW-0472">Membrane</keyword>
<sequence length="42" mass="4733">MTKALQKSVRSFGFLFALNWDSILFFSATALAMAGWAYLILM</sequence>
<dbReference type="AlphaFoldDB" id="A0A1X7A518"/>
<evidence type="ECO:0000313" key="2">
    <source>
        <dbReference type="EMBL" id="SLN70803.1"/>
    </source>
</evidence>
<dbReference type="EMBL" id="FWFP01000012">
    <property type="protein sequence ID" value="SLN70803.1"/>
    <property type="molecule type" value="Genomic_DNA"/>
</dbReference>
<name>A0A1X7A518_9RHOB</name>